<keyword evidence="4" id="KW-1185">Reference proteome</keyword>
<accession>A0A1M5B9I8</accession>
<feature type="transmembrane region" description="Helical" evidence="1">
    <location>
        <begin position="227"/>
        <end position="251"/>
    </location>
</feature>
<evidence type="ECO:0008006" key="5">
    <source>
        <dbReference type="Google" id="ProtNLM"/>
    </source>
</evidence>
<evidence type="ECO:0000313" key="4">
    <source>
        <dbReference type="Proteomes" id="UP000325134"/>
    </source>
</evidence>
<evidence type="ECO:0000313" key="3">
    <source>
        <dbReference type="EMBL" id="SHF38832.1"/>
    </source>
</evidence>
<reference evidence="3 4" key="1">
    <citation type="submission" date="2016-11" db="EMBL/GenBank/DDBJ databases">
        <authorList>
            <person name="Varghese N."/>
            <person name="Submissions S."/>
        </authorList>
    </citation>
    <scope>NUCLEOTIDE SEQUENCE [LARGE SCALE GENOMIC DNA]</scope>
    <source>
        <strain evidence="3 4">DSM 29341</strain>
    </source>
</reference>
<feature type="signal peptide" evidence="2">
    <location>
        <begin position="1"/>
        <end position="17"/>
    </location>
</feature>
<dbReference type="RefSeq" id="WP_149777294.1">
    <property type="nucleotide sequence ID" value="NZ_FQVK01000034.1"/>
</dbReference>
<keyword evidence="1" id="KW-0812">Transmembrane</keyword>
<dbReference type="EMBL" id="FQVK01000034">
    <property type="protein sequence ID" value="SHF38832.1"/>
    <property type="molecule type" value="Genomic_DNA"/>
</dbReference>
<proteinExistence type="predicted"/>
<keyword evidence="2" id="KW-0732">Signal</keyword>
<name>A0A1M5B9I8_9RHOB</name>
<evidence type="ECO:0000256" key="1">
    <source>
        <dbReference type="SAM" id="Phobius"/>
    </source>
</evidence>
<gene>
    <name evidence="3" type="ORF">SAMN05444279_13423</name>
</gene>
<keyword evidence="1" id="KW-0472">Membrane</keyword>
<organism evidence="3 4">
    <name type="scientific">Ruegeria intermedia</name>
    <dbReference type="NCBI Taxonomy" id="996115"/>
    <lineage>
        <taxon>Bacteria</taxon>
        <taxon>Pseudomonadati</taxon>
        <taxon>Pseudomonadota</taxon>
        <taxon>Alphaproteobacteria</taxon>
        <taxon>Rhodobacterales</taxon>
        <taxon>Roseobacteraceae</taxon>
        <taxon>Ruegeria</taxon>
    </lineage>
</organism>
<evidence type="ECO:0000256" key="2">
    <source>
        <dbReference type="SAM" id="SignalP"/>
    </source>
</evidence>
<protein>
    <recommendedName>
        <fullName evidence="5">Transmembrane protein (Alph_Pro_TM)</fullName>
    </recommendedName>
</protein>
<dbReference type="Proteomes" id="UP000325134">
    <property type="component" value="Unassembled WGS sequence"/>
</dbReference>
<dbReference type="Pfam" id="PF09608">
    <property type="entry name" value="Alph_Pro_TM"/>
    <property type="match status" value="1"/>
</dbReference>
<keyword evidence="1" id="KW-1133">Transmembrane helix</keyword>
<feature type="chain" id="PRO_5009908972" description="Transmembrane protein (Alph_Pro_TM)" evidence="2">
    <location>
        <begin position="18"/>
        <end position="254"/>
    </location>
</feature>
<dbReference type="AlphaFoldDB" id="A0A1M5B9I8"/>
<dbReference type="InterPro" id="IPR019088">
    <property type="entry name" value="CHP02186-rel_TM"/>
</dbReference>
<dbReference type="OrthoDB" id="9815212at2"/>
<sequence length="254" mass="28207">MLRWILALVLLSLPVAAAQEQVVLGLSQDRVAITADFDGSEILIFGAVKREAPIPDGPPLEVIVAVAGPSEPVMVRRKEKKFGIWVNTDSVLVDSAPSFYAVATSAPFNEIISDTEDLRYRISIKRAIRSVGAAMHIRQAQDFAEAVVRIREDEGLYSIRENTVAVDEQTLFRTSIDMPADLTEGDYLTRIFLMRGGQVISEFETTIDVRKVGLERFLYNMSRQQPVWYGLMSLVIAIAAGWGASTAFRLLRES</sequence>